<dbReference type="AlphaFoldDB" id="A0A8H6T851"/>
<dbReference type="EMBL" id="JACAZF010000002">
    <property type="protein sequence ID" value="KAF7311697.1"/>
    <property type="molecule type" value="Genomic_DNA"/>
</dbReference>
<dbReference type="Proteomes" id="UP000636479">
    <property type="component" value="Unassembled WGS sequence"/>
</dbReference>
<comment type="caution">
    <text evidence="1">The sequence shown here is derived from an EMBL/GenBank/DDBJ whole genome shotgun (WGS) entry which is preliminary data.</text>
</comment>
<evidence type="ECO:0000313" key="1">
    <source>
        <dbReference type="EMBL" id="KAF7311697.1"/>
    </source>
</evidence>
<sequence length="442" mass="47554">MLPNGPVTPVGPLDDITQAFVSRALHTAFMSDPPIDVFILAIMALFRVIALANGQNLAAFPVLVNATSLLNLATLPFCGSLNSSTFAELNTGIDLNAIRTVVTFGDSWTSTGSNGTIPFPPILHPPLPSAGSRTSQNRRASNGFMWNERLAMDLNAKLLDYAWGGAVIDNFAYNTTTPLNKTAVQRSDFVSQTKLFFLQGKFLDLLSPASTLYSVAFGIKGFDSDDGQYKLAGGDIDLAINTYTTKLAELQSNGARNILIHGMYTSHPETDLLQAAIFDYLRSAHSTNGTDFAFVDLHTLFAAISTAPADFGYTGNATCLVSPNTIVGGCVDPERTVFYIPGHPSMQTHGLINDYTQRVLNGVCGCVGASCRKESFMDPNLGASACCGLKLDTPCVVLAPKFALHMSVLMSAVTFKFAQAYILRLGVPHRNGTWWKLDVETV</sequence>
<organism evidence="1 2">
    <name type="scientific">Mycena indigotica</name>
    <dbReference type="NCBI Taxonomy" id="2126181"/>
    <lineage>
        <taxon>Eukaryota</taxon>
        <taxon>Fungi</taxon>
        <taxon>Dikarya</taxon>
        <taxon>Basidiomycota</taxon>
        <taxon>Agaricomycotina</taxon>
        <taxon>Agaricomycetes</taxon>
        <taxon>Agaricomycetidae</taxon>
        <taxon>Agaricales</taxon>
        <taxon>Marasmiineae</taxon>
        <taxon>Mycenaceae</taxon>
        <taxon>Mycena</taxon>
    </lineage>
</organism>
<evidence type="ECO:0000313" key="2">
    <source>
        <dbReference type="Proteomes" id="UP000636479"/>
    </source>
</evidence>
<dbReference type="InterPro" id="IPR036514">
    <property type="entry name" value="SGNH_hydro_sf"/>
</dbReference>
<reference evidence="1" key="1">
    <citation type="submission" date="2020-05" db="EMBL/GenBank/DDBJ databases">
        <title>Mycena genomes resolve the evolution of fungal bioluminescence.</title>
        <authorList>
            <person name="Tsai I.J."/>
        </authorList>
    </citation>
    <scope>NUCLEOTIDE SEQUENCE</scope>
    <source>
        <strain evidence="1">171206Taipei</strain>
    </source>
</reference>
<dbReference type="SUPFAM" id="SSF52266">
    <property type="entry name" value="SGNH hydrolase"/>
    <property type="match status" value="1"/>
</dbReference>
<proteinExistence type="predicted"/>
<dbReference type="RefSeq" id="XP_037223805.1">
    <property type="nucleotide sequence ID" value="XM_037358710.1"/>
</dbReference>
<accession>A0A8H6T851</accession>
<dbReference type="OrthoDB" id="1600564at2759"/>
<protein>
    <submittedName>
        <fullName evidence="1">Uncharacterized protein</fullName>
    </submittedName>
</protein>
<dbReference type="Gene3D" id="3.40.50.1110">
    <property type="entry name" value="SGNH hydrolase"/>
    <property type="match status" value="1"/>
</dbReference>
<keyword evidence="2" id="KW-1185">Reference proteome</keyword>
<name>A0A8H6T851_9AGAR</name>
<dbReference type="GeneID" id="59341226"/>
<gene>
    <name evidence="1" type="ORF">MIND_00179500</name>
</gene>